<gene>
    <name evidence="6" type="ORF">N7452_005493</name>
</gene>
<sequence>MTSNTSSLFGGASTTPQSTSLFGANNSTATPLGSQPKLTLGGLSGAGTQGSQGSGLFGGQQAQAQQQQPAPSGGLFGGQQAPAPAAPTGGLFGGQQAQAQQQAAPSGGLFGGQQASAPAASTGGLFGGQQAQAQQQQPAPSGGLFGGQQVQAQAQQNAQSSSLFGGQSQAQQQPPILGQTQGQNPSQSTQPAFFNSLLERGKKRPLTSVNQNTSFEEVPSLQLGLDDIRRKARELGSGGQKDTPNGKSTKAHYLLAASGISPGRALRDLKSLDPQASLATPTKDLDNFDPDNQRFLRSIQQRGRQVMIAESLTRAHRDFDTFLEEKVDLDWEEQRQNIFQHFGLSQKDATGAGGLNATARGGFGRSTRQSKQAGAGPANGPSGASRRSVFGRSGLEKSVIGTPGVGLASRQIFEDPAERNEGAPSHSPDSRFQREKMGHYAEKVQQLNLARLQQKCYPVLDEFSSVEVLHGGDVPRQLFDAYQALVGIVGESPRILSPSDPGAIKERQYSEMYLEESSKSRNAIDLKKKILEGSRNFLERTFFEEVELAITKNPREAQLGGIPTVINKIRAYIRLQAARKDLVPDGTELQMVNQDYCWILIFYLLRCGFVTEAAEYVSRDSGFRSLDHKFVTYMTTYAHSRRLPRDLQQKINGEFQQRSRNAPENTVDPYRMACYKIIGRCDLSRRRLDGVKQTVEDWMWLQFSLAREDDRTEEVAGDVFGLEDIQTDIQEIGQRVFVKGHDGPGGYGTYFLLQILGGMFEQAVHYLGTFAPVTAVHFAIALSYYGLLRVSDFYTSGEEILSFTVKQYPQINFGYLLTQYTREFRTGFVEAAIDYFTLICLNADLPGALGKSQASVCHEALREFILETRDFAKLLGDIRADGTRLKGVIEQRLDLIKLVDQEEFLQTITIQAAAVADDKGLIADAVLLYHLAENYDRVIDIINRALSDAVAVELGGALPKLQPLRPRDDQAGAVEGSSLSLTSVDDPGVLAKNMISLYDSNEMYYGKVRPVNREACGLLLRMMEAKTQVEAGRWAPALDAINDLNVLPLQARGSVSHIRSIAQSFSSLPAIISRNIGHVIMWSITCIGFERQKRTSGMYDSDVRQGMADAFLVMAKDLMVFSGMVKYKLPPRVYETLARAGAEIGAY</sequence>
<feature type="compositionally biased region" description="Gly residues" evidence="5">
    <location>
        <begin position="42"/>
        <end position="58"/>
    </location>
</feature>
<reference evidence="6" key="2">
    <citation type="journal article" date="2023" name="IMA Fungus">
        <title>Comparative genomic study of the Penicillium genus elucidates a diverse pangenome and 15 lateral gene transfer events.</title>
        <authorList>
            <person name="Petersen C."/>
            <person name="Sorensen T."/>
            <person name="Nielsen M.R."/>
            <person name="Sondergaard T.E."/>
            <person name="Sorensen J.L."/>
            <person name="Fitzpatrick D.A."/>
            <person name="Frisvad J.C."/>
            <person name="Nielsen K.L."/>
        </authorList>
    </citation>
    <scope>NUCLEOTIDE SEQUENCE</scope>
    <source>
        <strain evidence="6">IBT 35673</strain>
    </source>
</reference>
<organism evidence="6 7">
    <name type="scientific">Penicillium brevicompactum</name>
    <dbReference type="NCBI Taxonomy" id="5074"/>
    <lineage>
        <taxon>Eukaryota</taxon>
        <taxon>Fungi</taxon>
        <taxon>Dikarya</taxon>
        <taxon>Ascomycota</taxon>
        <taxon>Pezizomycotina</taxon>
        <taxon>Eurotiomycetes</taxon>
        <taxon>Eurotiomycetidae</taxon>
        <taxon>Eurotiales</taxon>
        <taxon>Aspergillaceae</taxon>
        <taxon>Penicillium</taxon>
    </lineage>
</organism>
<keyword evidence="3" id="KW-0906">Nuclear pore complex</keyword>
<keyword evidence="3" id="KW-0813">Transport</keyword>
<comment type="similarity">
    <text evidence="2">Belongs to the nucleoporin interacting component (NIC) family.</text>
</comment>
<feature type="compositionally biased region" description="Low complexity" evidence="5">
    <location>
        <begin position="129"/>
        <end position="140"/>
    </location>
</feature>
<dbReference type="GO" id="GO:0017056">
    <property type="term" value="F:structural constituent of nuclear pore"/>
    <property type="evidence" value="ECO:0007669"/>
    <property type="project" value="InterPro"/>
</dbReference>
<feature type="compositionally biased region" description="Low complexity" evidence="5">
    <location>
        <begin position="59"/>
        <end position="104"/>
    </location>
</feature>
<dbReference type="Pfam" id="PF04097">
    <property type="entry name" value="Nic96"/>
    <property type="match status" value="1"/>
</dbReference>
<name>A0A9W9UGM1_PENBR</name>
<proteinExistence type="inferred from homology"/>
<keyword evidence="3" id="KW-0509">mRNA transport</keyword>
<evidence type="ECO:0000256" key="5">
    <source>
        <dbReference type="SAM" id="MobiDB-lite"/>
    </source>
</evidence>
<dbReference type="InterPro" id="IPR025574">
    <property type="entry name" value="Nucleoporin_FG_rpt"/>
</dbReference>
<dbReference type="GO" id="GO:0005643">
    <property type="term" value="C:nuclear pore"/>
    <property type="evidence" value="ECO:0007669"/>
    <property type="project" value="UniProtKB-SubCell"/>
</dbReference>
<protein>
    <submittedName>
        <fullName evidence="6">Nucleoporin interacting component Nup93/Nic96</fullName>
    </submittedName>
</protein>
<reference evidence="6" key="1">
    <citation type="submission" date="2022-12" db="EMBL/GenBank/DDBJ databases">
        <authorList>
            <person name="Petersen C."/>
        </authorList>
    </citation>
    <scope>NUCLEOTIDE SEQUENCE</scope>
    <source>
        <strain evidence="6">IBT 35673</strain>
    </source>
</reference>
<feature type="compositionally biased region" description="Low complexity" evidence="5">
    <location>
        <begin position="148"/>
        <end position="162"/>
    </location>
</feature>
<dbReference type="InterPro" id="IPR007231">
    <property type="entry name" value="Nucleoporin_int_Nup93/Nic96"/>
</dbReference>
<dbReference type="GO" id="GO:0006606">
    <property type="term" value="P:protein import into nucleus"/>
    <property type="evidence" value="ECO:0007669"/>
    <property type="project" value="TreeGrafter"/>
</dbReference>
<evidence type="ECO:0000313" key="6">
    <source>
        <dbReference type="EMBL" id="KAJ5338765.1"/>
    </source>
</evidence>
<comment type="caution">
    <text evidence="6">The sequence shown here is derived from an EMBL/GenBank/DDBJ whole genome shotgun (WGS) entry which is preliminary data.</text>
</comment>
<evidence type="ECO:0000256" key="2">
    <source>
        <dbReference type="ARBA" id="ARBA00010186"/>
    </source>
</evidence>
<dbReference type="GO" id="GO:0016973">
    <property type="term" value="P:poly(A)+ mRNA export from nucleus"/>
    <property type="evidence" value="ECO:0007669"/>
    <property type="project" value="TreeGrafter"/>
</dbReference>
<keyword evidence="3" id="KW-0653">Protein transport</keyword>
<feature type="compositionally biased region" description="Low complexity" evidence="5">
    <location>
        <begin position="373"/>
        <end position="385"/>
    </location>
</feature>
<dbReference type="Proteomes" id="UP001147695">
    <property type="component" value="Unassembled WGS sequence"/>
</dbReference>
<dbReference type="PANTHER" id="PTHR11225">
    <property type="entry name" value="NUCLEAR PORE COMPLEX PROTEIN NUP93 NUCLEOPORIN NUP93 DEAD EYE PROTEIN"/>
    <property type="match status" value="1"/>
</dbReference>
<dbReference type="PANTHER" id="PTHR11225:SF4">
    <property type="entry name" value="NUCLEAR PORE COMPLEX PROTEIN NUP93"/>
    <property type="match status" value="1"/>
</dbReference>
<feature type="compositionally biased region" description="Polar residues" evidence="5">
    <location>
        <begin position="1"/>
        <end position="37"/>
    </location>
</feature>
<dbReference type="Pfam" id="PF13634">
    <property type="entry name" value="Nucleoporin_FG"/>
    <property type="match status" value="1"/>
</dbReference>
<evidence type="ECO:0000256" key="3">
    <source>
        <dbReference type="ARBA" id="ARBA00023132"/>
    </source>
</evidence>
<evidence type="ECO:0000256" key="4">
    <source>
        <dbReference type="ARBA" id="ARBA00023242"/>
    </source>
</evidence>
<feature type="region of interest" description="Disordered" evidence="5">
    <location>
        <begin position="347"/>
        <end position="389"/>
    </location>
</feature>
<feature type="region of interest" description="Disordered" evidence="5">
    <location>
        <begin position="1"/>
        <end position="191"/>
    </location>
</feature>
<comment type="subcellular location">
    <subcellularLocation>
        <location evidence="1">Nucleus</location>
        <location evidence="1">Nuclear pore complex</location>
    </subcellularLocation>
</comment>
<feature type="compositionally biased region" description="Polar residues" evidence="5">
    <location>
        <begin position="163"/>
        <end position="191"/>
    </location>
</feature>
<evidence type="ECO:0000313" key="7">
    <source>
        <dbReference type="Proteomes" id="UP001147695"/>
    </source>
</evidence>
<dbReference type="AlphaFoldDB" id="A0A9W9UGM1"/>
<dbReference type="EMBL" id="JAPZBQ010000003">
    <property type="protein sequence ID" value="KAJ5338765.1"/>
    <property type="molecule type" value="Genomic_DNA"/>
</dbReference>
<keyword evidence="3" id="KW-0811">Translocation</keyword>
<accession>A0A9W9UGM1</accession>
<evidence type="ECO:0000256" key="1">
    <source>
        <dbReference type="ARBA" id="ARBA00004567"/>
    </source>
</evidence>
<keyword evidence="4" id="KW-0539">Nucleus</keyword>